<dbReference type="Proteomes" id="UP000229896">
    <property type="component" value="Unassembled WGS sequence"/>
</dbReference>
<feature type="transmembrane region" description="Helical" evidence="1">
    <location>
        <begin position="68"/>
        <end position="87"/>
    </location>
</feature>
<feature type="transmembrane region" description="Helical" evidence="1">
    <location>
        <begin position="6"/>
        <end position="26"/>
    </location>
</feature>
<feature type="transmembrane region" description="Helical" evidence="1">
    <location>
        <begin position="93"/>
        <end position="112"/>
    </location>
</feature>
<keyword evidence="1" id="KW-1133">Transmembrane helix</keyword>
<feature type="transmembrane region" description="Helical" evidence="1">
    <location>
        <begin position="281"/>
        <end position="304"/>
    </location>
</feature>
<accession>A0A2M6YBU7</accession>
<feature type="transmembrane region" description="Helical" evidence="1">
    <location>
        <begin position="311"/>
        <end position="327"/>
    </location>
</feature>
<feature type="transmembrane region" description="Helical" evidence="1">
    <location>
        <begin position="860"/>
        <end position="880"/>
    </location>
</feature>
<evidence type="ECO:0000256" key="1">
    <source>
        <dbReference type="SAM" id="Phobius"/>
    </source>
</evidence>
<keyword evidence="1" id="KW-0812">Transmembrane</keyword>
<organism evidence="2 3">
    <name type="scientific">Candidatus Berkelbacteria bacterium CG08_land_8_20_14_0_20_39_8</name>
    <dbReference type="NCBI Taxonomy" id="1974511"/>
    <lineage>
        <taxon>Bacteria</taxon>
        <taxon>Candidatus Berkelbacteria</taxon>
    </lineage>
</organism>
<feature type="transmembrane region" description="Helical" evidence="1">
    <location>
        <begin position="190"/>
        <end position="210"/>
    </location>
</feature>
<reference evidence="3" key="1">
    <citation type="submission" date="2017-09" db="EMBL/GenBank/DDBJ databases">
        <title>Depth-based differentiation of microbial function through sediment-hosted aquifers and enrichment of novel symbionts in the deep terrestrial subsurface.</title>
        <authorList>
            <person name="Probst A.J."/>
            <person name="Ladd B."/>
            <person name="Jarett J.K."/>
            <person name="Geller-Mcgrath D.E."/>
            <person name="Sieber C.M.K."/>
            <person name="Emerson J.B."/>
            <person name="Anantharaman K."/>
            <person name="Thomas B.C."/>
            <person name="Malmstrom R."/>
            <person name="Stieglmeier M."/>
            <person name="Klingl A."/>
            <person name="Woyke T."/>
            <person name="Ryan C.M."/>
            <person name="Banfield J.F."/>
        </authorList>
    </citation>
    <scope>NUCLEOTIDE SEQUENCE [LARGE SCALE GENOMIC DNA]</scope>
</reference>
<gene>
    <name evidence="2" type="ORF">COT12_02590</name>
</gene>
<protein>
    <recommendedName>
        <fullName evidence="4">Membrane protein 6-pyruvoyl-tetrahydropterin synthase-related domain-containing protein</fullName>
    </recommendedName>
</protein>
<sequence>MNFKKYLNIFLIYLIVATLLFLPVLLKSGAILGGDWSYPIDLNQIDAAFRASLHSWTHSGNLFGIREIAPMSVIFVSVLKFFSLFGITGDITMKILIVLFFALAASNMFLLLTKYKFSFWLKLFIGFIYILTPIFFNYVLMGWIYVILALALLPLFVYLFSSAIETNNFRYAFFSSLVFSLAILQSQAAIWYPITMIAIIIGYSDSLTTFSRGLKMFVLTLLAFCLLNLYWLPGVILFPDKLLTSSTLVTSSISLGTSLRLSASNIFRAWGSLFNYQFETAFPSAFATISFTMPVLVITSLIFFRKYRREIIYLIIMMMTPMLLFLIDRETLATLPLSNVIRDVARFTVLSTFSLVVLSGIAINGIVNSKFRYQKFLLALIIIFLLINASPFFNLSLFKNNKSDYDFRMRTLVWPDEYRQLEDSFGGQENVRALCLPIGGTLSINSDLRFRGDFRQTWDIYASYSNAPGMIGFSDRDNGVSSDLVSEINTAIKNKDSDRLVKYLDVGKIDYLVFRRDIGVYVNAPEDFNNQFESLLFDIINQKKAEKYLDQGSLLVLKFPNQEKISAPNNLTVVGPQVGDLADSILGNANRQSKIISDSGFDQISNLLELKKISGENQAFSFNGQNKIYSNPLNNETVYSITSLEKINTIILRKRWLADQQNQNSQLDEGLRRKNDQLINSAGQTEIISDVKNKYAVFSPGDNKVKIYFKATDFAPTVSINNQAVNPILDVKSNLLVADARFNDKVSLISAENCQPLFAVKKDQSARETVSVPTISFEKINPSIYQVNIKNVTNDFYLEFADSFSSYWKIYDSPSFFAKQIVADNNHFVINGYANGWKISKDNLSGNEITWYLVFWPEKLLIGGTILGLLSLVGGLIIIIKTKQK</sequence>
<evidence type="ECO:0000313" key="3">
    <source>
        <dbReference type="Proteomes" id="UP000229896"/>
    </source>
</evidence>
<keyword evidence="1" id="KW-0472">Membrane</keyword>
<dbReference type="AlphaFoldDB" id="A0A2M6YBU7"/>
<proteinExistence type="predicted"/>
<name>A0A2M6YBU7_9BACT</name>
<feature type="transmembrane region" description="Helical" evidence="1">
    <location>
        <begin position="376"/>
        <end position="398"/>
    </location>
</feature>
<feature type="transmembrane region" description="Helical" evidence="1">
    <location>
        <begin position="119"/>
        <end position="136"/>
    </location>
</feature>
<feature type="transmembrane region" description="Helical" evidence="1">
    <location>
        <begin position="217"/>
        <end position="238"/>
    </location>
</feature>
<dbReference type="EMBL" id="PEXI01000082">
    <property type="protein sequence ID" value="PIU24149.1"/>
    <property type="molecule type" value="Genomic_DNA"/>
</dbReference>
<evidence type="ECO:0000313" key="2">
    <source>
        <dbReference type="EMBL" id="PIU24149.1"/>
    </source>
</evidence>
<comment type="caution">
    <text evidence="2">The sequence shown here is derived from an EMBL/GenBank/DDBJ whole genome shotgun (WGS) entry which is preliminary data.</text>
</comment>
<feature type="transmembrane region" description="Helical" evidence="1">
    <location>
        <begin position="142"/>
        <end position="161"/>
    </location>
</feature>
<evidence type="ECO:0008006" key="4">
    <source>
        <dbReference type="Google" id="ProtNLM"/>
    </source>
</evidence>
<feature type="transmembrane region" description="Helical" evidence="1">
    <location>
        <begin position="347"/>
        <end position="367"/>
    </location>
</feature>